<feature type="signal peptide" evidence="6">
    <location>
        <begin position="1"/>
        <end position="17"/>
    </location>
</feature>
<evidence type="ECO:0000313" key="8">
    <source>
        <dbReference type="EMBL" id="CAE0414774.1"/>
    </source>
</evidence>
<evidence type="ECO:0000259" key="7">
    <source>
        <dbReference type="PROSITE" id="PS51471"/>
    </source>
</evidence>
<evidence type="ECO:0000256" key="4">
    <source>
        <dbReference type="ARBA" id="ARBA00023002"/>
    </source>
</evidence>
<dbReference type="Gene3D" id="2.60.120.620">
    <property type="entry name" value="q2cbj1_9rhob like domain"/>
    <property type="match status" value="1"/>
</dbReference>
<keyword evidence="3" id="KW-0223">Dioxygenase</keyword>
<dbReference type="InterPro" id="IPR005123">
    <property type="entry name" value="Oxoglu/Fe-dep_dioxygenase_dom"/>
</dbReference>
<dbReference type="Pfam" id="PF13640">
    <property type="entry name" value="2OG-FeII_Oxy_3"/>
    <property type="match status" value="1"/>
</dbReference>
<protein>
    <recommendedName>
        <fullName evidence="7">Fe2OG dioxygenase domain-containing protein</fullName>
    </recommendedName>
</protein>
<dbReference type="PROSITE" id="PS51471">
    <property type="entry name" value="FE2OG_OXY"/>
    <property type="match status" value="1"/>
</dbReference>
<comment type="cofactor">
    <cofactor evidence="1">
        <name>L-ascorbate</name>
        <dbReference type="ChEBI" id="CHEBI:38290"/>
    </cofactor>
</comment>
<dbReference type="FunFam" id="2.60.120.620:FF:000075">
    <property type="entry name" value="Predicted protein"/>
    <property type="match status" value="1"/>
</dbReference>
<dbReference type="GO" id="GO:0005783">
    <property type="term" value="C:endoplasmic reticulum"/>
    <property type="evidence" value="ECO:0007669"/>
    <property type="project" value="TreeGrafter"/>
</dbReference>
<dbReference type="AlphaFoldDB" id="A0A7S3L8G7"/>
<dbReference type="PANTHER" id="PTHR10869">
    <property type="entry name" value="PROLYL 4-HYDROXYLASE ALPHA SUBUNIT"/>
    <property type="match status" value="1"/>
</dbReference>
<reference evidence="8" key="1">
    <citation type="submission" date="2021-01" db="EMBL/GenBank/DDBJ databases">
        <authorList>
            <person name="Corre E."/>
            <person name="Pelletier E."/>
            <person name="Niang G."/>
            <person name="Scheremetjew M."/>
            <person name="Finn R."/>
            <person name="Kale V."/>
            <person name="Holt S."/>
            <person name="Cochrane G."/>
            <person name="Meng A."/>
            <person name="Brown T."/>
            <person name="Cohen L."/>
        </authorList>
    </citation>
    <scope>NUCLEOTIDE SEQUENCE</scope>
    <source>
        <strain evidence="8">CCMP127</strain>
    </source>
</reference>
<dbReference type="GO" id="GO:0004656">
    <property type="term" value="F:procollagen-proline 4-dioxygenase activity"/>
    <property type="evidence" value="ECO:0007669"/>
    <property type="project" value="TreeGrafter"/>
</dbReference>
<dbReference type="EMBL" id="HBIM01015150">
    <property type="protein sequence ID" value="CAE0414774.1"/>
    <property type="molecule type" value="Transcribed_RNA"/>
</dbReference>
<dbReference type="GO" id="GO:0031418">
    <property type="term" value="F:L-ascorbic acid binding"/>
    <property type="evidence" value="ECO:0007669"/>
    <property type="project" value="InterPro"/>
</dbReference>
<keyword evidence="2" id="KW-0479">Metal-binding</keyword>
<gene>
    <name evidence="8" type="ORF">ACOF00016_LOCUS11972</name>
</gene>
<dbReference type="InterPro" id="IPR045054">
    <property type="entry name" value="P4HA-like"/>
</dbReference>
<dbReference type="InterPro" id="IPR006620">
    <property type="entry name" value="Pro_4_hyd_alph"/>
</dbReference>
<proteinExistence type="predicted"/>
<dbReference type="GO" id="GO:0005506">
    <property type="term" value="F:iron ion binding"/>
    <property type="evidence" value="ECO:0007669"/>
    <property type="project" value="InterPro"/>
</dbReference>
<dbReference type="SMART" id="SM00702">
    <property type="entry name" value="P4Hc"/>
    <property type="match status" value="1"/>
</dbReference>
<evidence type="ECO:0000256" key="2">
    <source>
        <dbReference type="ARBA" id="ARBA00022723"/>
    </source>
</evidence>
<keyword evidence="5" id="KW-0408">Iron</keyword>
<dbReference type="PANTHER" id="PTHR10869:SF226">
    <property type="entry name" value="PROLYL 4-HYDROXYLASE ALPHA SUBUNIT DOMAIN-CONTAINING PROTEIN"/>
    <property type="match status" value="1"/>
</dbReference>
<name>A0A7S3L8G7_9STRA</name>
<dbReference type="InterPro" id="IPR044862">
    <property type="entry name" value="Pro_4_hyd_alph_FE2OG_OXY"/>
</dbReference>
<keyword evidence="6" id="KW-0732">Signal</keyword>
<organism evidence="8">
    <name type="scientific">Amphora coffeiformis</name>
    <dbReference type="NCBI Taxonomy" id="265554"/>
    <lineage>
        <taxon>Eukaryota</taxon>
        <taxon>Sar</taxon>
        <taxon>Stramenopiles</taxon>
        <taxon>Ochrophyta</taxon>
        <taxon>Bacillariophyta</taxon>
        <taxon>Bacillariophyceae</taxon>
        <taxon>Bacillariophycidae</taxon>
        <taxon>Thalassiophysales</taxon>
        <taxon>Catenulaceae</taxon>
        <taxon>Amphora</taxon>
    </lineage>
</organism>
<feature type="domain" description="Fe2OG dioxygenase" evidence="7">
    <location>
        <begin position="319"/>
        <end position="430"/>
    </location>
</feature>
<accession>A0A7S3L8G7</accession>
<evidence type="ECO:0000256" key="6">
    <source>
        <dbReference type="SAM" id="SignalP"/>
    </source>
</evidence>
<keyword evidence="4" id="KW-0560">Oxidoreductase</keyword>
<evidence type="ECO:0000256" key="3">
    <source>
        <dbReference type="ARBA" id="ARBA00022964"/>
    </source>
</evidence>
<sequence>MWRNLFLFCWLAVSASARDTKRKIEVMNRSASKISISWVHPETGERVLMSQPDVMPGAEFNLDSFVGHSFAVVELPVRNESICRKAPDNICRETSYTVSENDNQFVVITEEFEAEFVDNKIKARKEATNLVEECQAIAKKTLESAKDDQSAVDKAMKDLVLCVEGGVASRLEEVNEEIGFQTRVRKSIAEKLENYTCIDEKLESTDDVSTSTWVDKNRRRRTVHVKHDRPASQIHVIENFISEEECKAMEEQAKPKLHKATVADGRGGSRLSENRKAMQAGIKVPWELEAKGDHIAKLSRRVYDYTNHVLGLNIDEKGQEDLMSIQYFGRGRNDEEPDRYTPHCDGECTGQPHKSGTRMATMVMYCTVADDGGHTNFRNSGVHIKPEVGNAIFFSYIDPKTLIMDTGFTEHSGCPVFEGEKKIVTQWIRLGVDEENPWDSFNTLGIKYKDIEALESSVPDEEMEEDEGHDEL</sequence>
<evidence type="ECO:0000256" key="1">
    <source>
        <dbReference type="ARBA" id="ARBA00001961"/>
    </source>
</evidence>
<feature type="chain" id="PRO_5030799654" description="Fe2OG dioxygenase domain-containing protein" evidence="6">
    <location>
        <begin position="18"/>
        <end position="472"/>
    </location>
</feature>
<evidence type="ECO:0000256" key="5">
    <source>
        <dbReference type="ARBA" id="ARBA00023004"/>
    </source>
</evidence>